<dbReference type="InterPro" id="IPR023173">
    <property type="entry name" value="NADPH_Cyt_P450_Rdtase_alpha"/>
</dbReference>
<dbReference type="InterPro" id="IPR036119">
    <property type="entry name" value="NOS_N_sf"/>
</dbReference>
<dbReference type="PRINTS" id="PR00369">
    <property type="entry name" value="FLAVODOXIN"/>
</dbReference>
<evidence type="ECO:0000256" key="3">
    <source>
        <dbReference type="ARBA" id="ARBA00001974"/>
    </source>
</evidence>
<dbReference type="GO" id="GO:0004517">
    <property type="term" value="F:nitric-oxide synthase activity"/>
    <property type="evidence" value="ECO:0007669"/>
    <property type="project" value="UniProtKB-EC"/>
</dbReference>
<dbReference type="PROSITE" id="PS51384">
    <property type="entry name" value="FAD_FR"/>
    <property type="match status" value="1"/>
</dbReference>
<dbReference type="Proteomes" id="UP000186922">
    <property type="component" value="Unassembled WGS sequence"/>
</dbReference>
<dbReference type="Pfam" id="PF00175">
    <property type="entry name" value="NAD_binding_1"/>
    <property type="match status" value="1"/>
</dbReference>
<comment type="cofactor">
    <cofactor evidence="2">
        <name>heme b</name>
        <dbReference type="ChEBI" id="CHEBI:60344"/>
    </cofactor>
</comment>
<evidence type="ECO:0000256" key="5">
    <source>
        <dbReference type="ARBA" id="ARBA00012989"/>
    </source>
</evidence>
<evidence type="ECO:0000256" key="11">
    <source>
        <dbReference type="ARBA" id="ARBA00022857"/>
    </source>
</evidence>
<keyword evidence="18" id="KW-1185">Reference proteome</keyword>
<dbReference type="PANTHER" id="PTHR43410">
    <property type="entry name" value="NITRIC OXIDE SYNTHASE OXYGENASE"/>
    <property type="match status" value="1"/>
</dbReference>
<dbReference type="AlphaFoldDB" id="A0A1D1VWF5"/>
<dbReference type="InterPro" id="IPR008254">
    <property type="entry name" value="Flavodoxin/NO_synth"/>
</dbReference>
<keyword evidence="9" id="KW-0479">Metal-binding</keyword>
<evidence type="ECO:0000313" key="17">
    <source>
        <dbReference type="EMBL" id="GAV04593.1"/>
    </source>
</evidence>
<dbReference type="PROSITE" id="PS50902">
    <property type="entry name" value="FLAVODOXIN_LIKE"/>
    <property type="match status" value="1"/>
</dbReference>
<keyword evidence="6" id="KW-0349">Heme</keyword>
<evidence type="ECO:0000256" key="7">
    <source>
        <dbReference type="ARBA" id="ARBA00022630"/>
    </source>
</evidence>
<comment type="cofactor">
    <cofactor evidence="3">
        <name>FAD</name>
        <dbReference type="ChEBI" id="CHEBI:57692"/>
    </cofactor>
</comment>
<dbReference type="SUPFAM" id="SSF56512">
    <property type="entry name" value="Nitric oxide (NO) synthase oxygenase domain"/>
    <property type="match status" value="1"/>
</dbReference>
<dbReference type="Gene3D" id="2.40.30.10">
    <property type="entry name" value="Translation factors"/>
    <property type="match status" value="1"/>
</dbReference>
<evidence type="ECO:0000256" key="10">
    <source>
        <dbReference type="ARBA" id="ARBA00022827"/>
    </source>
</evidence>
<dbReference type="InterPro" id="IPR029039">
    <property type="entry name" value="Flavoprotein-like_sf"/>
</dbReference>
<gene>
    <name evidence="17" type="primary">RvY_14857</name>
    <name evidence="17" type="synonym">RvY_14857.1</name>
    <name evidence="17" type="ORF">RvY_14857-1</name>
</gene>
<evidence type="ECO:0000256" key="1">
    <source>
        <dbReference type="ARBA" id="ARBA00001917"/>
    </source>
</evidence>
<dbReference type="GO" id="GO:0005516">
    <property type="term" value="F:calmodulin binding"/>
    <property type="evidence" value="ECO:0007669"/>
    <property type="project" value="UniProtKB-KW"/>
</dbReference>
<evidence type="ECO:0000259" key="16">
    <source>
        <dbReference type="PROSITE" id="PS51384"/>
    </source>
</evidence>
<dbReference type="OrthoDB" id="1688044at2759"/>
<feature type="domain" description="FAD-binding FR-type" evidence="16">
    <location>
        <begin position="338"/>
        <end position="582"/>
    </location>
</feature>
<dbReference type="Gene3D" id="3.90.340.10">
    <property type="entry name" value="Nitric Oxide Synthase, Chain A, domain 1"/>
    <property type="match status" value="1"/>
</dbReference>
<accession>A0A1D1VWF5</accession>
<dbReference type="InterPro" id="IPR039261">
    <property type="entry name" value="FNR_nucleotide-bd"/>
</dbReference>
<dbReference type="Pfam" id="PF00258">
    <property type="entry name" value="Flavodoxin_1"/>
    <property type="match status" value="1"/>
</dbReference>
<dbReference type="GO" id="GO:0010181">
    <property type="term" value="F:FMN binding"/>
    <property type="evidence" value="ECO:0007669"/>
    <property type="project" value="InterPro"/>
</dbReference>
<dbReference type="InterPro" id="IPR003097">
    <property type="entry name" value="CysJ-like_FAD-binding"/>
</dbReference>
<keyword evidence="14" id="KW-0408">Iron</keyword>
<sequence>MKHLENEQKARGGCPADWVWIVPPMGGSLVSVYHQEMLDYRLSPCYDYQDEAWKAHVWKKDKVKLTAQKSNPKRKFGFREIARAVKFSAKLMAKALARRIRATIIYATETGKSERYAKTLFDVFKYGFDVNVVCAEHYDLAHLEHEALLLVVTSTFGNGDPPDNGKEIAAYLHQLSCPDDISGKKSQSYIRMDTRSVEGSFSRQTTFADQDNFMDTGGPLSNVRYAVFGLGSSSYPHFCAFAHYVDQSLSALGGECILPIHTGDELRGQDQSFKLWAHEVFKVACDVFCLGDDVNMVDAQAALSNGDSSWSKGRYRLRANAAAVSEDLQTALSGTYNKNVQQCKLLSRRNLQSKQSTRQTILVQLESEEDISYQPGDHVAIFAENDPQQVAALLDRLGMRPNQAPIQVEVLVEKASGMAVTKSWKALVRLPVAPMEVLFASFLDITTPPSQMLLESLASLARSSEEHDRLLQLSKNTEEYEAWKTFKWPTLLEVLEEFQSVEVDATLLLIELPQLQPRFYSISSSPLTNPKVIDATVGLISYRTQNGTGPVHNGVCTAFLSQRKLDSPVHYYIRTASTFRLPEKMTVPIYMIGAGTGIAPFRSFWQHFEKLRASHRADNVEAHLIFGCRNSELDHIYQAEIDQLQRDGVLTSFHLALSRQANVPKTYVQDIIPKIAATLLPDVRVREAHIYVCGDVGMAAGVYNAIRQAFEAGGFTAVQTQHLMNHLRSTDRYHEDIFGNYNMASGH</sequence>
<dbReference type="GO" id="GO:0046872">
    <property type="term" value="F:metal ion binding"/>
    <property type="evidence" value="ECO:0007669"/>
    <property type="project" value="UniProtKB-KW"/>
</dbReference>
<dbReference type="EC" id="1.14.13.39" evidence="5"/>
<comment type="similarity">
    <text evidence="4">Belongs to the NOS family.</text>
</comment>
<organism evidence="17 18">
    <name type="scientific">Ramazzottius varieornatus</name>
    <name type="common">Water bear</name>
    <name type="synonym">Tardigrade</name>
    <dbReference type="NCBI Taxonomy" id="947166"/>
    <lineage>
        <taxon>Eukaryota</taxon>
        <taxon>Metazoa</taxon>
        <taxon>Ecdysozoa</taxon>
        <taxon>Tardigrada</taxon>
        <taxon>Eutardigrada</taxon>
        <taxon>Parachela</taxon>
        <taxon>Hypsibioidea</taxon>
        <taxon>Ramazzottiidae</taxon>
        <taxon>Ramazzottius</taxon>
    </lineage>
</organism>
<dbReference type="InterPro" id="IPR001709">
    <property type="entry name" value="Flavoprot_Pyr_Nucl_cyt_Rdtase"/>
</dbReference>
<evidence type="ECO:0000256" key="4">
    <source>
        <dbReference type="ARBA" id="ARBA00006267"/>
    </source>
</evidence>
<proteinExistence type="inferred from homology"/>
<evidence type="ECO:0000256" key="2">
    <source>
        <dbReference type="ARBA" id="ARBA00001970"/>
    </source>
</evidence>
<dbReference type="InterPro" id="IPR004030">
    <property type="entry name" value="NOS_N"/>
</dbReference>
<dbReference type="Gene3D" id="3.40.50.80">
    <property type="entry name" value="Nucleotide-binding domain of ferredoxin-NADP reductase (FNR) module"/>
    <property type="match status" value="1"/>
</dbReference>
<evidence type="ECO:0000256" key="13">
    <source>
        <dbReference type="ARBA" id="ARBA00023002"/>
    </source>
</evidence>
<evidence type="ECO:0000256" key="14">
    <source>
        <dbReference type="ARBA" id="ARBA00023004"/>
    </source>
</evidence>
<dbReference type="SUPFAM" id="SSF52343">
    <property type="entry name" value="Ferredoxin reductase-like, C-terminal NADP-linked domain"/>
    <property type="match status" value="1"/>
</dbReference>
<dbReference type="InterPro" id="IPR001094">
    <property type="entry name" value="Flavdoxin-like"/>
</dbReference>
<dbReference type="InterPro" id="IPR001433">
    <property type="entry name" value="OxRdtase_FAD/NAD-bd"/>
</dbReference>
<reference evidence="17 18" key="1">
    <citation type="journal article" date="2016" name="Nat. Commun.">
        <title>Extremotolerant tardigrade genome and improved radiotolerance of human cultured cells by tardigrade-unique protein.</title>
        <authorList>
            <person name="Hashimoto T."/>
            <person name="Horikawa D.D."/>
            <person name="Saito Y."/>
            <person name="Kuwahara H."/>
            <person name="Kozuka-Hata H."/>
            <person name="Shin-I T."/>
            <person name="Minakuchi Y."/>
            <person name="Ohishi K."/>
            <person name="Motoyama A."/>
            <person name="Aizu T."/>
            <person name="Enomoto A."/>
            <person name="Kondo K."/>
            <person name="Tanaka S."/>
            <person name="Hara Y."/>
            <person name="Koshikawa S."/>
            <person name="Sagara H."/>
            <person name="Miura T."/>
            <person name="Yokobori S."/>
            <person name="Miyagawa K."/>
            <person name="Suzuki Y."/>
            <person name="Kubo T."/>
            <person name="Oyama M."/>
            <person name="Kohara Y."/>
            <person name="Fujiyama A."/>
            <person name="Arakawa K."/>
            <person name="Katayama T."/>
            <person name="Toyoda A."/>
            <person name="Kunieda T."/>
        </authorList>
    </citation>
    <scope>NUCLEOTIDE SEQUENCE [LARGE SCALE GENOMIC DNA]</scope>
    <source>
        <strain evidence="17 18">YOKOZUNA-1</strain>
    </source>
</reference>
<evidence type="ECO:0000256" key="9">
    <source>
        <dbReference type="ARBA" id="ARBA00022723"/>
    </source>
</evidence>
<dbReference type="Pfam" id="PF00667">
    <property type="entry name" value="FAD_binding_1"/>
    <property type="match status" value="1"/>
</dbReference>
<dbReference type="PRINTS" id="PR00371">
    <property type="entry name" value="FPNCR"/>
</dbReference>
<dbReference type="SUPFAM" id="SSF63380">
    <property type="entry name" value="Riboflavin synthase domain-like"/>
    <property type="match status" value="1"/>
</dbReference>
<dbReference type="Pfam" id="PF02898">
    <property type="entry name" value="NO_synthase"/>
    <property type="match status" value="1"/>
</dbReference>
<dbReference type="FunFam" id="1.20.990.10:FF:000002">
    <property type="entry name" value="Nitric oxide synthase"/>
    <property type="match status" value="1"/>
</dbReference>
<comment type="caution">
    <text evidence="17">The sequence shown here is derived from an EMBL/GenBank/DDBJ whole genome shotgun (WGS) entry which is preliminary data.</text>
</comment>
<dbReference type="Gene3D" id="1.20.990.10">
    <property type="entry name" value="NADPH-cytochrome p450 Reductase, Chain A, domain 3"/>
    <property type="match status" value="1"/>
</dbReference>
<comment type="cofactor">
    <cofactor evidence="1">
        <name>FMN</name>
        <dbReference type="ChEBI" id="CHEBI:58210"/>
    </cofactor>
</comment>
<feature type="domain" description="Flavodoxin-like" evidence="15">
    <location>
        <begin position="102"/>
        <end position="281"/>
    </location>
</feature>
<dbReference type="EMBL" id="BDGG01000011">
    <property type="protein sequence ID" value="GAV04593.1"/>
    <property type="molecule type" value="Genomic_DNA"/>
</dbReference>
<keyword evidence="7" id="KW-0285">Flavoprotein</keyword>
<protein>
    <recommendedName>
        <fullName evidence="5">nitric-oxide synthase (NADPH)</fullName>
        <ecNumber evidence="5">1.14.13.39</ecNumber>
    </recommendedName>
</protein>
<dbReference type="Gene3D" id="3.40.50.360">
    <property type="match status" value="1"/>
</dbReference>
<keyword evidence="8" id="KW-0288">FMN</keyword>
<dbReference type="STRING" id="947166.A0A1D1VWF5"/>
<evidence type="ECO:0000256" key="12">
    <source>
        <dbReference type="ARBA" id="ARBA00022860"/>
    </source>
</evidence>
<dbReference type="InterPro" id="IPR017938">
    <property type="entry name" value="Riboflavin_synthase-like_b-brl"/>
</dbReference>
<name>A0A1D1VWF5_RAMVA</name>
<keyword evidence="13" id="KW-0560">Oxidoreductase</keyword>
<dbReference type="InterPro" id="IPR050607">
    <property type="entry name" value="NOS"/>
</dbReference>
<evidence type="ECO:0000259" key="15">
    <source>
        <dbReference type="PROSITE" id="PS50902"/>
    </source>
</evidence>
<dbReference type="InterPro" id="IPR017927">
    <property type="entry name" value="FAD-bd_FR_type"/>
</dbReference>
<dbReference type="InterPro" id="IPR044943">
    <property type="entry name" value="NOS_dom_1"/>
</dbReference>
<evidence type="ECO:0000256" key="8">
    <source>
        <dbReference type="ARBA" id="ARBA00022643"/>
    </source>
</evidence>
<keyword evidence="10" id="KW-0274">FAD</keyword>
<dbReference type="GO" id="GO:0006809">
    <property type="term" value="P:nitric oxide biosynthetic process"/>
    <property type="evidence" value="ECO:0007669"/>
    <property type="project" value="InterPro"/>
</dbReference>
<keyword evidence="12" id="KW-0112">Calmodulin-binding</keyword>
<keyword evidence="11" id="KW-0521">NADP</keyword>
<dbReference type="PANTHER" id="PTHR43410:SF1">
    <property type="entry name" value="NITRIC OXIDE SYNTHASE"/>
    <property type="match status" value="1"/>
</dbReference>
<evidence type="ECO:0000256" key="6">
    <source>
        <dbReference type="ARBA" id="ARBA00022617"/>
    </source>
</evidence>
<evidence type="ECO:0000313" key="18">
    <source>
        <dbReference type="Proteomes" id="UP000186922"/>
    </source>
</evidence>
<dbReference type="SUPFAM" id="SSF52218">
    <property type="entry name" value="Flavoproteins"/>
    <property type="match status" value="1"/>
</dbReference>